<feature type="domain" description="VTT" evidence="7">
    <location>
        <begin position="67"/>
        <end position="179"/>
    </location>
</feature>
<evidence type="ECO:0000256" key="4">
    <source>
        <dbReference type="ARBA" id="ARBA00022989"/>
    </source>
</evidence>
<evidence type="ECO:0000256" key="1">
    <source>
        <dbReference type="ARBA" id="ARBA00004651"/>
    </source>
</evidence>
<dbReference type="Pfam" id="PF09335">
    <property type="entry name" value="VTT_dom"/>
    <property type="match status" value="1"/>
</dbReference>
<feature type="transmembrane region" description="Helical" evidence="6">
    <location>
        <begin position="191"/>
        <end position="212"/>
    </location>
</feature>
<feature type="transmembrane region" description="Helical" evidence="6">
    <location>
        <begin position="160"/>
        <end position="179"/>
    </location>
</feature>
<evidence type="ECO:0000256" key="2">
    <source>
        <dbReference type="ARBA" id="ARBA00022475"/>
    </source>
</evidence>
<dbReference type="InterPro" id="IPR032816">
    <property type="entry name" value="VTT_dom"/>
</dbReference>
<dbReference type="PANTHER" id="PTHR12677:SF59">
    <property type="entry name" value="GOLGI APPARATUS MEMBRANE PROTEIN TVP38-RELATED"/>
    <property type="match status" value="1"/>
</dbReference>
<feature type="transmembrane region" description="Helical" evidence="6">
    <location>
        <begin position="12"/>
        <end position="32"/>
    </location>
</feature>
<name>A0A1F5Z411_9BACT</name>
<dbReference type="EMBL" id="MFJG01000013">
    <property type="protein sequence ID" value="OGG07166.1"/>
    <property type="molecule type" value="Genomic_DNA"/>
</dbReference>
<organism evidence="8 9">
    <name type="scientific">Candidatus Gottesmanbacteria bacterium RIFCSPHIGHO2_01_FULL_42_12</name>
    <dbReference type="NCBI Taxonomy" id="1798377"/>
    <lineage>
        <taxon>Bacteria</taxon>
        <taxon>Candidatus Gottesmaniibacteriota</taxon>
    </lineage>
</organism>
<sequence>MHHRHHLKEFLILAIIILILIISARFGNSIGFSGVIGFLKENTILGALIYVVYATLSVVIITLPIVPLWPVSLFIYPFWIAFILSLFGQVLGSSINFMLARKFGGPFVSKMMGRKLFSEIEHFIHIDNPRTFFLIRLLGSNYFDPISYIAGLSKMPYKTFFVITTLTSSLWLGGMLYLINRLGGLENMKGLLSIMGIYGGFILVGTIIWEIFHRHHKKHFKTR</sequence>
<comment type="similarity">
    <text evidence="6">Belongs to the TVP38/TMEM64 family.</text>
</comment>
<dbReference type="Proteomes" id="UP000178681">
    <property type="component" value="Unassembled WGS sequence"/>
</dbReference>
<evidence type="ECO:0000259" key="7">
    <source>
        <dbReference type="Pfam" id="PF09335"/>
    </source>
</evidence>
<gene>
    <name evidence="8" type="ORF">A2872_04015</name>
</gene>
<dbReference type="PANTHER" id="PTHR12677">
    <property type="entry name" value="GOLGI APPARATUS MEMBRANE PROTEIN TVP38-RELATED"/>
    <property type="match status" value="1"/>
</dbReference>
<keyword evidence="2 6" id="KW-1003">Cell membrane</keyword>
<dbReference type="AlphaFoldDB" id="A0A1F5Z411"/>
<keyword evidence="5 6" id="KW-0472">Membrane</keyword>
<evidence type="ECO:0000256" key="3">
    <source>
        <dbReference type="ARBA" id="ARBA00022692"/>
    </source>
</evidence>
<reference evidence="8 9" key="1">
    <citation type="journal article" date="2016" name="Nat. Commun.">
        <title>Thousands of microbial genomes shed light on interconnected biogeochemical processes in an aquifer system.</title>
        <authorList>
            <person name="Anantharaman K."/>
            <person name="Brown C.T."/>
            <person name="Hug L.A."/>
            <person name="Sharon I."/>
            <person name="Castelle C.J."/>
            <person name="Probst A.J."/>
            <person name="Thomas B.C."/>
            <person name="Singh A."/>
            <person name="Wilkins M.J."/>
            <person name="Karaoz U."/>
            <person name="Brodie E.L."/>
            <person name="Williams K.H."/>
            <person name="Hubbard S.S."/>
            <person name="Banfield J.F."/>
        </authorList>
    </citation>
    <scope>NUCLEOTIDE SEQUENCE [LARGE SCALE GENOMIC DNA]</scope>
</reference>
<proteinExistence type="inferred from homology"/>
<keyword evidence="3 6" id="KW-0812">Transmembrane</keyword>
<feature type="transmembrane region" description="Helical" evidence="6">
    <location>
        <begin position="78"/>
        <end position="100"/>
    </location>
</feature>
<protein>
    <recommendedName>
        <fullName evidence="6">TVP38/TMEM64 family membrane protein</fullName>
    </recommendedName>
</protein>
<comment type="caution">
    <text evidence="8">The sequence shown here is derived from an EMBL/GenBank/DDBJ whole genome shotgun (WGS) entry which is preliminary data.</text>
</comment>
<feature type="transmembrane region" description="Helical" evidence="6">
    <location>
        <begin position="44"/>
        <end position="66"/>
    </location>
</feature>
<dbReference type="STRING" id="1798377.A2872_04015"/>
<comment type="subcellular location">
    <subcellularLocation>
        <location evidence="1 6">Cell membrane</location>
        <topology evidence="1 6">Multi-pass membrane protein</topology>
    </subcellularLocation>
</comment>
<evidence type="ECO:0000256" key="6">
    <source>
        <dbReference type="RuleBase" id="RU366058"/>
    </source>
</evidence>
<accession>A0A1F5Z411</accession>
<keyword evidence="4 6" id="KW-1133">Transmembrane helix</keyword>
<evidence type="ECO:0000313" key="9">
    <source>
        <dbReference type="Proteomes" id="UP000178681"/>
    </source>
</evidence>
<evidence type="ECO:0000313" key="8">
    <source>
        <dbReference type="EMBL" id="OGG07166.1"/>
    </source>
</evidence>
<dbReference type="InterPro" id="IPR015414">
    <property type="entry name" value="TMEM64"/>
</dbReference>
<evidence type="ECO:0000256" key="5">
    <source>
        <dbReference type="ARBA" id="ARBA00023136"/>
    </source>
</evidence>
<dbReference type="GO" id="GO:0005886">
    <property type="term" value="C:plasma membrane"/>
    <property type="evidence" value="ECO:0007669"/>
    <property type="project" value="UniProtKB-SubCell"/>
</dbReference>